<sequence>MAVAFTFGHVPTSEESRLASDGELAPRRTAMRLTRSDSRRLAWHSRWMMGASGRAVNCLMLVGSTVCHSLAAVGMWMFPQDFLKELLVGVYFAAAGLIITRLSSEGGNQPMFRRAIEAAILLTLFLSVYLLVVVFPYNHGLWMNIILAVVVVMWSWATAALSKQARAARFVLLCAVCFLSAVFPTFFAMAVRNVTSFTLWTPALAPTGLLIVSFFSEEVVGHLMVKHCEFTAETQWMLAIVFRFCVEAVRFNTALSVILLLQVSKASWWWLVLHLVQTALYETVWIFRRLWDQNQANSVSTLGESTAEGGLPFTNGEIVLRTCFHPCQYRARAAMLPIEASLLLAHVCQLATMGMPVGPSTGAWVGGIGCIGGAALCREGAIAVLGRTFQSTMPTMPWAKLPVHLVAMMTGVGAVTAIFAQVQNHWLLYAHHWAACFLGGPGHDEGTDISKEWERTFALAATAFLCAAAWLGAVAAFAHWARWRALLREGRAARRPAAQPPRPQLKAMRSLLSVLPGEGGAGAGGGGGTWPFVRQ</sequence>
<feature type="transmembrane region" description="Helical" evidence="1">
    <location>
        <begin position="55"/>
        <end position="76"/>
    </location>
</feature>
<feature type="transmembrane region" description="Helical" evidence="1">
    <location>
        <begin position="170"/>
        <end position="191"/>
    </location>
</feature>
<proteinExistence type="predicted"/>
<comment type="caution">
    <text evidence="2">The sequence shown here is derived from an EMBL/GenBank/DDBJ whole genome shotgun (WGS) entry which is preliminary data.</text>
</comment>
<feature type="transmembrane region" description="Helical" evidence="1">
    <location>
        <begin position="236"/>
        <end position="261"/>
    </location>
</feature>
<feature type="non-terminal residue" evidence="2">
    <location>
        <position position="535"/>
    </location>
</feature>
<feature type="transmembrane region" description="Helical" evidence="1">
    <location>
        <begin position="401"/>
        <end position="422"/>
    </location>
</feature>
<feature type="transmembrane region" description="Helical" evidence="1">
    <location>
        <begin position="267"/>
        <end position="287"/>
    </location>
</feature>
<feature type="transmembrane region" description="Helical" evidence="1">
    <location>
        <begin position="115"/>
        <end position="135"/>
    </location>
</feature>
<reference evidence="2" key="1">
    <citation type="submission" date="2023-10" db="EMBL/GenBank/DDBJ databases">
        <authorList>
            <person name="Chen Y."/>
            <person name="Shah S."/>
            <person name="Dougan E. K."/>
            <person name="Thang M."/>
            <person name="Chan C."/>
        </authorList>
    </citation>
    <scope>NUCLEOTIDE SEQUENCE [LARGE SCALE GENOMIC DNA]</scope>
</reference>
<keyword evidence="3" id="KW-1185">Reference proteome</keyword>
<gene>
    <name evidence="2" type="ORF">PCOR1329_LOCUS70800</name>
</gene>
<feature type="transmembrane region" description="Helical" evidence="1">
    <location>
        <begin position="141"/>
        <end position="161"/>
    </location>
</feature>
<protein>
    <submittedName>
        <fullName evidence="2">Uncharacterized protein</fullName>
    </submittedName>
</protein>
<evidence type="ECO:0000256" key="1">
    <source>
        <dbReference type="SAM" id="Phobius"/>
    </source>
</evidence>
<keyword evidence="1" id="KW-0812">Transmembrane</keyword>
<organism evidence="2 3">
    <name type="scientific">Prorocentrum cordatum</name>
    <dbReference type="NCBI Taxonomy" id="2364126"/>
    <lineage>
        <taxon>Eukaryota</taxon>
        <taxon>Sar</taxon>
        <taxon>Alveolata</taxon>
        <taxon>Dinophyceae</taxon>
        <taxon>Prorocentrales</taxon>
        <taxon>Prorocentraceae</taxon>
        <taxon>Prorocentrum</taxon>
    </lineage>
</organism>
<evidence type="ECO:0000313" key="2">
    <source>
        <dbReference type="EMBL" id="CAK0890668.1"/>
    </source>
</evidence>
<keyword evidence="1" id="KW-0472">Membrane</keyword>
<name>A0ABN9WZ27_9DINO</name>
<dbReference type="EMBL" id="CAUYUJ010019374">
    <property type="protein sequence ID" value="CAK0890668.1"/>
    <property type="molecule type" value="Genomic_DNA"/>
</dbReference>
<dbReference type="Proteomes" id="UP001189429">
    <property type="component" value="Unassembled WGS sequence"/>
</dbReference>
<feature type="transmembrane region" description="Helical" evidence="1">
    <location>
        <begin position="82"/>
        <end position="103"/>
    </location>
</feature>
<keyword evidence="1" id="KW-1133">Transmembrane helix</keyword>
<feature type="transmembrane region" description="Helical" evidence="1">
    <location>
        <begin position="197"/>
        <end position="215"/>
    </location>
</feature>
<feature type="transmembrane region" description="Helical" evidence="1">
    <location>
        <begin position="457"/>
        <end position="481"/>
    </location>
</feature>
<accession>A0ABN9WZ27</accession>
<evidence type="ECO:0000313" key="3">
    <source>
        <dbReference type="Proteomes" id="UP001189429"/>
    </source>
</evidence>